<organism evidence="1 2">
    <name type="scientific">Mesocestoides corti</name>
    <name type="common">Flatworm</name>
    <dbReference type="NCBI Taxonomy" id="53468"/>
    <lineage>
        <taxon>Eukaryota</taxon>
        <taxon>Metazoa</taxon>
        <taxon>Spiralia</taxon>
        <taxon>Lophotrochozoa</taxon>
        <taxon>Platyhelminthes</taxon>
        <taxon>Cestoda</taxon>
        <taxon>Eucestoda</taxon>
        <taxon>Cyclophyllidea</taxon>
        <taxon>Mesocestoididae</taxon>
        <taxon>Mesocestoides</taxon>
    </lineage>
</organism>
<dbReference type="Proteomes" id="UP000267029">
    <property type="component" value="Unassembled WGS sequence"/>
</dbReference>
<accession>A0A0R3URD5</accession>
<keyword evidence="2" id="KW-1185">Reference proteome</keyword>
<gene>
    <name evidence="1" type="ORF">MCOS_LOCUS10441</name>
</gene>
<proteinExistence type="predicted"/>
<evidence type="ECO:0000313" key="2">
    <source>
        <dbReference type="Proteomes" id="UP000267029"/>
    </source>
</evidence>
<dbReference type="AlphaFoldDB" id="A0A0R3URD5"/>
<dbReference type="EMBL" id="UXSR01006329">
    <property type="protein sequence ID" value="VDD84438.1"/>
    <property type="molecule type" value="Genomic_DNA"/>
</dbReference>
<protein>
    <submittedName>
        <fullName evidence="1">Uncharacterized protein</fullName>
    </submittedName>
</protein>
<evidence type="ECO:0000313" key="1">
    <source>
        <dbReference type="EMBL" id="VDD84438.1"/>
    </source>
</evidence>
<sequence length="356" mass="39077">MEDKNEAGGVGWAVAAVEERVEVAASSPQADENSEVHYLLGRMLGTYYDDEIYASVDMRTLFRRIAESVCANIVCLVEGLTSLLVVQDTPVSRLPNLRQFVQSREVEDWNGSQMTTVSDAFVKVFAPPTNNSSQSGPAANDEIYLAEFPPPDTKSNVYWRNPGPIIRSYRETDTAMYFSVQTKTRDKDTSRVICPQIEAVFGSVCPSVGGVRFARSGEEASCVVDVRPAHNQSNAQPPLSPTPLNINAGLCALAWNRPSLSPHNNQLTLRRSPEDKLSTMTQQKSPLNTSHSCQNSRFNTEMVRQNHPSLYLDGTKLVCAQNVRGVQQSGGVELDAAFTTAVVFLEAVNRLEATNS</sequence>
<name>A0A0R3URD5_MESCO</name>
<reference evidence="1 2" key="1">
    <citation type="submission" date="2018-10" db="EMBL/GenBank/DDBJ databases">
        <authorList>
            <consortium name="Pathogen Informatics"/>
        </authorList>
    </citation>
    <scope>NUCLEOTIDE SEQUENCE [LARGE SCALE GENOMIC DNA]</scope>
</reference>